<evidence type="ECO:0000256" key="2">
    <source>
        <dbReference type="SAM" id="Phobius"/>
    </source>
</evidence>
<name>A0A377J2U8_9HELI</name>
<keyword evidence="2" id="KW-0812">Transmembrane</keyword>
<dbReference type="OrthoDB" id="5373216at2"/>
<gene>
    <name evidence="3" type="ORF">NCTC12410_00367</name>
</gene>
<keyword evidence="1" id="KW-0175">Coiled coil</keyword>
<reference evidence="3 4" key="1">
    <citation type="submission" date="2018-06" db="EMBL/GenBank/DDBJ databases">
        <authorList>
            <consortium name="Pathogen Informatics"/>
            <person name="Doyle S."/>
        </authorList>
    </citation>
    <scope>NUCLEOTIDE SEQUENCE [LARGE SCALE GENOMIC DNA]</scope>
    <source>
        <strain evidence="3 4">NCTC12410</strain>
    </source>
</reference>
<dbReference type="AlphaFoldDB" id="A0A377J2U8"/>
<dbReference type="RefSeq" id="WP_115010882.1">
    <property type="nucleotide sequence ID" value="NZ_UGHV01000001.1"/>
</dbReference>
<feature type="coiled-coil region" evidence="1">
    <location>
        <begin position="57"/>
        <end position="84"/>
    </location>
</feature>
<proteinExistence type="predicted"/>
<protein>
    <recommendedName>
        <fullName evidence="5">Septum formation initiator</fullName>
    </recommendedName>
</protein>
<evidence type="ECO:0000313" key="3">
    <source>
        <dbReference type="EMBL" id="STO96554.1"/>
    </source>
</evidence>
<dbReference type="EMBL" id="UGHV01000001">
    <property type="protein sequence ID" value="STO96554.1"/>
    <property type="molecule type" value="Genomic_DNA"/>
</dbReference>
<evidence type="ECO:0000256" key="1">
    <source>
        <dbReference type="SAM" id="Coils"/>
    </source>
</evidence>
<evidence type="ECO:0000313" key="4">
    <source>
        <dbReference type="Proteomes" id="UP000254841"/>
    </source>
</evidence>
<keyword evidence="2" id="KW-0472">Membrane</keyword>
<sequence>MRAYLALLATHQFWYRIYARRIYIYGFIAVVCMGAYVGFLLFGDNSLEVLLRNIAQRDELLEEVSDLQAKNARLQKDLFELKGLEP</sequence>
<organism evidence="3 4">
    <name type="scientific">Helicobacter canis</name>
    <dbReference type="NCBI Taxonomy" id="29419"/>
    <lineage>
        <taxon>Bacteria</taxon>
        <taxon>Pseudomonadati</taxon>
        <taxon>Campylobacterota</taxon>
        <taxon>Epsilonproteobacteria</taxon>
        <taxon>Campylobacterales</taxon>
        <taxon>Helicobacteraceae</taxon>
        <taxon>Helicobacter</taxon>
    </lineage>
</organism>
<evidence type="ECO:0008006" key="5">
    <source>
        <dbReference type="Google" id="ProtNLM"/>
    </source>
</evidence>
<accession>A0A377J2U8</accession>
<keyword evidence="2" id="KW-1133">Transmembrane helix</keyword>
<feature type="transmembrane region" description="Helical" evidence="2">
    <location>
        <begin position="22"/>
        <end position="42"/>
    </location>
</feature>
<dbReference type="Proteomes" id="UP000254841">
    <property type="component" value="Unassembled WGS sequence"/>
</dbReference>